<keyword evidence="1" id="KW-0812">Transmembrane</keyword>
<evidence type="ECO:0000313" key="3">
    <source>
        <dbReference type="Proteomes" id="UP001153050"/>
    </source>
</evidence>
<dbReference type="EMBL" id="CAKXZT010000132">
    <property type="protein sequence ID" value="CAH2403344.1"/>
    <property type="molecule type" value="Genomic_DNA"/>
</dbReference>
<evidence type="ECO:0000256" key="1">
    <source>
        <dbReference type="SAM" id="Phobius"/>
    </source>
</evidence>
<accession>A0ABM9E2N5</accession>
<organism evidence="2 3">
    <name type="scientific">Mesorhizobium escarrei</name>
    <dbReference type="NCBI Taxonomy" id="666018"/>
    <lineage>
        <taxon>Bacteria</taxon>
        <taxon>Pseudomonadati</taxon>
        <taxon>Pseudomonadota</taxon>
        <taxon>Alphaproteobacteria</taxon>
        <taxon>Hyphomicrobiales</taxon>
        <taxon>Phyllobacteriaceae</taxon>
        <taxon>Mesorhizobium</taxon>
    </lineage>
</organism>
<keyword evidence="1" id="KW-1133">Transmembrane helix</keyword>
<evidence type="ECO:0000313" key="2">
    <source>
        <dbReference type="EMBL" id="CAH2403344.1"/>
    </source>
</evidence>
<protein>
    <submittedName>
        <fullName evidence="2">Uncharacterized protein</fullName>
    </submittedName>
</protein>
<dbReference type="Proteomes" id="UP001153050">
    <property type="component" value="Unassembled WGS sequence"/>
</dbReference>
<sequence>MLSAAEIDFDLPANALVTSGMSKLLALVIIAMMVIQLIKPLGWPGLKRRSDFWKLAVLAMAAISITAALGHWT</sequence>
<name>A0ABM9E2N5_9HYPH</name>
<proteinExistence type="predicted"/>
<gene>
    <name evidence="2" type="ORF">MES5069_370033</name>
</gene>
<keyword evidence="1" id="KW-0472">Membrane</keyword>
<comment type="caution">
    <text evidence="2">The sequence shown here is derived from an EMBL/GenBank/DDBJ whole genome shotgun (WGS) entry which is preliminary data.</text>
</comment>
<feature type="transmembrane region" description="Helical" evidence="1">
    <location>
        <begin position="52"/>
        <end position="72"/>
    </location>
</feature>
<reference evidence="2 3" key="1">
    <citation type="submission" date="2022-03" db="EMBL/GenBank/DDBJ databases">
        <authorList>
            <person name="Brunel B."/>
        </authorList>
    </citation>
    <scope>NUCLEOTIDE SEQUENCE [LARGE SCALE GENOMIC DNA]</scope>
    <source>
        <strain evidence="2">STM5069sample</strain>
    </source>
</reference>
<keyword evidence="3" id="KW-1185">Reference proteome</keyword>
<feature type="transmembrane region" description="Helical" evidence="1">
    <location>
        <begin position="20"/>
        <end position="40"/>
    </location>
</feature>